<dbReference type="RefSeq" id="WP_146072271.1">
    <property type="nucleotide sequence ID" value="NZ_FNVA01000009.1"/>
</dbReference>
<feature type="region of interest" description="Disordered" evidence="1">
    <location>
        <begin position="337"/>
        <end position="358"/>
    </location>
</feature>
<keyword evidence="4" id="KW-1185">Reference proteome</keyword>
<dbReference type="OrthoDB" id="104501at2"/>
<evidence type="ECO:0008006" key="5">
    <source>
        <dbReference type="Google" id="ProtNLM"/>
    </source>
</evidence>
<evidence type="ECO:0000256" key="1">
    <source>
        <dbReference type="SAM" id="MobiDB-lite"/>
    </source>
</evidence>
<evidence type="ECO:0000313" key="3">
    <source>
        <dbReference type="EMBL" id="SEG70275.1"/>
    </source>
</evidence>
<dbReference type="EMBL" id="FNVA01000009">
    <property type="protein sequence ID" value="SEG70275.1"/>
    <property type="molecule type" value="Genomic_DNA"/>
</dbReference>
<accession>A0A1H6CCB0</accession>
<feature type="chain" id="PRO_5009294696" description="DUF3352 domain-containing protein" evidence="2">
    <location>
        <begin position="24"/>
        <end position="626"/>
    </location>
</feature>
<gene>
    <name evidence="3" type="ORF">SAMN05421819_4424</name>
</gene>
<feature type="signal peptide" evidence="2">
    <location>
        <begin position="1"/>
        <end position="23"/>
    </location>
</feature>
<reference evidence="3 4" key="1">
    <citation type="submission" date="2016-10" db="EMBL/GenBank/DDBJ databases">
        <authorList>
            <person name="de Groot N.N."/>
        </authorList>
    </citation>
    <scope>NUCLEOTIDE SEQUENCE [LARGE SCALE GENOMIC DNA]</scope>
    <source>
        <strain evidence="3 4">DSM 22489</strain>
    </source>
</reference>
<feature type="compositionally biased region" description="Polar residues" evidence="1">
    <location>
        <begin position="563"/>
        <end position="577"/>
    </location>
</feature>
<protein>
    <recommendedName>
        <fullName evidence="5">DUF3352 domain-containing protein</fullName>
    </recommendedName>
</protein>
<organism evidence="3 4">
    <name type="scientific">Bryocella elongata</name>
    <dbReference type="NCBI Taxonomy" id="863522"/>
    <lineage>
        <taxon>Bacteria</taxon>
        <taxon>Pseudomonadati</taxon>
        <taxon>Acidobacteriota</taxon>
        <taxon>Terriglobia</taxon>
        <taxon>Terriglobales</taxon>
        <taxon>Acidobacteriaceae</taxon>
        <taxon>Bryocella</taxon>
    </lineage>
</organism>
<keyword evidence="2" id="KW-0732">Signal</keyword>
<sequence>MKTSRVIVAVGLATLAASAWIWAAQQRASASRGLAADLPPGALLTIESPDFSKLLADWNSSQEQAAWMRSASYNVFSNSRLWGRLTDAEQEFAGAAAGTEFGSPFLKSVAGTQSIFAWYDIGNLEFVYITHLKSGQSEGIELLANRSRFTARKAGDTTFYVRSGGLASSDSGSNGQQRTVAFAQRGEWLLIATREDLLANALVLMQGTTKAPSLVEEGWYDAAAKASPAQHGDLHMQLDLARIAHTPQFESYWIQRNISDTRRYRAAEIDLYREAGQFREERVLLPATGTNLSYDSEDTSALAELVPQDAGTFRASSNPTVEQAITELRDKVLERSAAQQTQSEYAPEAELEVAPSGDVTDLETRIDAIQPPKESPDTWLAPLQQALKAAPLTAMLSVSRSMAQPTSLFLPIHSAVVLRRSGPWDEATLSRAVLDGLRSRMTVGGVGVSWSKQAVEGGTMLVATGATPVALGISGNTAVVGTDAEIVRSIVALMPKSSGHHAAAATIAEFRPPQVRPAFMQLTSTLDRATGGSSRFAAASGTSSAQDGSAQDAGSQAAGEVASATSSADQPAGSSQPAFFHDTMGGLSRSFSSLNTERFLERRDGDRVHQTVLYMWVTPTSSVPAH</sequence>
<evidence type="ECO:0000313" key="4">
    <source>
        <dbReference type="Proteomes" id="UP000236728"/>
    </source>
</evidence>
<evidence type="ECO:0000256" key="2">
    <source>
        <dbReference type="SAM" id="SignalP"/>
    </source>
</evidence>
<name>A0A1H6CCB0_9BACT</name>
<feature type="compositionally biased region" description="Low complexity" evidence="1">
    <location>
        <begin position="543"/>
        <end position="559"/>
    </location>
</feature>
<dbReference type="AlphaFoldDB" id="A0A1H6CCB0"/>
<dbReference type="Proteomes" id="UP000236728">
    <property type="component" value="Unassembled WGS sequence"/>
</dbReference>
<feature type="region of interest" description="Disordered" evidence="1">
    <location>
        <begin position="531"/>
        <end position="581"/>
    </location>
</feature>
<proteinExistence type="predicted"/>